<dbReference type="EMBL" id="JNBR01000442">
    <property type="protein sequence ID" value="OQR92786.1"/>
    <property type="molecule type" value="Genomic_DNA"/>
</dbReference>
<protein>
    <submittedName>
        <fullName evidence="2">Uncharacterized protein</fullName>
    </submittedName>
</protein>
<dbReference type="OrthoDB" id="74685at2759"/>
<keyword evidence="3" id="KW-1185">Reference proteome</keyword>
<comment type="caution">
    <text evidence="2">The sequence shown here is derived from an EMBL/GenBank/DDBJ whole genome shotgun (WGS) entry which is preliminary data.</text>
</comment>
<proteinExistence type="predicted"/>
<feature type="coiled-coil region" evidence="1">
    <location>
        <begin position="152"/>
        <end position="179"/>
    </location>
</feature>
<gene>
    <name evidence="2" type="ORF">ACHHYP_03211</name>
</gene>
<name>A0A1V9Z466_ACHHY</name>
<feature type="coiled-coil region" evidence="1">
    <location>
        <begin position="404"/>
        <end position="431"/>
    </location>
</feature>
<dbReference type="AlphaFoldDB" id="A0A1V9Z466"/>
<evidence type="ECO:0000256" key="1">
    <source>
        <dbReference type="SAM" id="Coils"/>
    </source>
</evidence>
<dbReference type="Proteomes" id="UP000243579">
    <property type="component" value="Unassembled WGS sequence"/>
</dbReference>
<dbReference type="STRING" id="1202772.A0A1V9Z466"/>
<reference evidence="2 3" key="1">
    <citation type="journal article" date="2014" name="Genome Biol. Evol.">
        <title>The secreted proteins of Achlya hypogyna and Thraustotheca clavata identify the ancestral oomycete secretome and reveal gene acquisitions by horizontal gene transfer.</title>
        <authorList>
            <person name="Misner I."/>
            <person name="Blouin N."/>
            <person name="Leonard G."/>
            <person name="Richards T.A."/>
            <person name="Lane C.E."/>
        </authorList>
    </citation>
    <scope>NUCLEOTIDE SEQUENCE [LARGE SCALE GENOMIC DNA]</scope>
    <source>
        <strain evidence="2 3">ATCC 48635</strain>
    </source>
</reference>
<feature type="coiled-coil region" evidence="1">
    <location>
        <begin position="222"/>
        <end position="305"/>
    </location>
</feature>
<dbReference type="Gene3D" id="2.30.29.30">
    <property type="entry name" value="Pleckstrin-homology domain (PH domain)/Phosphotyrosine-binding domain (PTB)"/>
    <property type="match status" value="1"/>
</dbReference>
<dbReference type="InterPro" id="IPR011993">
    <property type="entry name" value="PH-like_dom_sf"/>
</dbReference>
<organism evidence="2 3">
    <name type="scientific">Achlya hypogyna</name>
    <name type="common">Oomycete</name>
    <name type="synonym">Protoachlya hypogyna</name>
    <dbReference type="NCBI Taxonomy" id="1202772"/>
    <lineage>
        <taxon>Eukaryota</taxon>
        <taxon>Sar</taxon>
        <taxon>Stramenopiles</taxon>
        <taxon>Oomycota</taxon>
        <taxon>Saprolegniomycetes</taxon>
        <taxon>Saprolegniales</taxon>
        <taxon>Achlyaceae</taxon>
        <taxon>Achlya</taxon>
    </lineage>
</organism>
<dbReference type="SUPFAM" id="SSF50729">
    <property type="entry name" value="PH domain-like"/>
    <property type="match status" value="1"/>
</dbReference>
<evidence type="ECO:0000313" key="3">
    <source>
        <dbReference type="Proteomes" id="UP000243579"/>
    </source>
</evidence>
<keyword evidence="1" id="KW-0175">Coiled coil</keyword>
<feature type="coiled-coil region" evidence="1">
    <location>
        <begin position="343"/>
        <end position="377"/>
    </location>
</feature>
<sequence length="590" mass="65676">MLKCITGKPSNQEVVFAKPPQGLPASVWEKEFSVLFNGHKPVGIGFVAASTSQTPHGAYTCVVEHVIHDKVRSNHAFDHNEHCYLSCDLKRVIIPGLVVRGINDTDMRDVSFDLVVAKVKTAKRPVLITFADPSSRDVSAPQDDAPSEVENTAKLKDEIVDLRARLEESTRQRDEALEQLALYTKWNDALLATNGEIDAKTKALHEQIAAERAAADAKHAKALELQHERDHAANKLHELTVEHKSMAARADDLHTRLEAAQRAKRDADAKVAALERARLEDMQAIEALRREIHDEEDETSELDKLLIAEEQQVALAVTADAAQKHMAMVAAVKKQRQDHTLHKRDLEAKLAEYAEHMEHAKGVIAALEGQRQELALQLQIQVTPPAVVHPWDQPASLAAEKPDLAAWAEEKKALEATIAQLETQLQTEKAIEASLNATVTELSSAEHAREARAKAKELVLQRFMTQLSTTGILVQKHGRMGSAHPRFLYADAAGHWLSWMRIDDAKKEGAFQHPRKATTIELKLIVDILPGKQTHVFHRTSTTPADRCFSLICAKPCRTIDMETETPEQCQRLIQGFRLIRQAFLEKGGV</sequence>
<accession>A0A1V9Z466</accession>
<evidence type="ECO:0000313" key="2">
    <source>
        <dbReference type="EMBL" id="OQR92786.1"/>
    </source>
</evidence>